<protein>
    <submittedName>
        <fullName evidence="2">Uncharacterized protein</fullName>
    </submittedName>
</protein>
<keyword evidence="3" id="KW-1185">Reference proteome</keyword>
<dbReference type="Proteomes" id="UP000806528">
    <property type="component" value="Unassembled WGS sequence"/>
</dbReference>
<evidence type="ECO:0000313" key="3">
    <source>
        <dbReference type="Proteomes" id="UP000806528"/>
    </source>
</evidence>
<comment type="caution">
    <text evidence="2">The sequence shown here is derived from an EMBL/GenBank/DDBJ whole genome shotgun (WGS) entry which is preliminary data.</text>
</comment>
<evidence type="ECO:0000256" key="1">
    <source>
        <dbReference type="SAM" id="MobiDB-lite"/>
    </source>
</evidence>
<evidence type="ECO:0000313" key="2">
    <source>
        <dbReference type="EMBL" id="MBE2997272.1"/>
    </source>
</evidence>
<organism evidence="2 3">
    <name type="scientific">Nocardiopsis coralli</name>
    <dbReference type="NCBI Taxonomy" id="2772213"/>
    <lineage>
        <taxon>Bacteria</taxon>
        <taxon>Bacillati</taxon>
        <taxon>Actinomycetota</taxon>
        <taxon>Actinomycetes</taxon>
        <taxon>Streptosporangiales</taxon>
        <taxon>Nocardiopsidaceae</taxon>
        <taxon>Nocardiopsis</taxon>
    </lineage>
</organism>
<reference evidence="2 3" key="1">
    <citation type="submission" date="2020-09" db="EMBL/GenBank/DDBJ databases">
        <title>Diversity and distribution of actinomycetes associated with coral in the coast of Hainan.</title>
        <authorList>
            <person name="Li F."/>
        </authorList>
    </citation>
    <scope>NUCLEOTIDE SEQUENCE [LARGE SCALE GENOMIC DNA]</scope>
    <source>
        <strain evidence="2 3">HNM0947</strain>
    </source>
</reference>
<sequence length="209" mass="22250">MPAPSSPSVPRRRTTWIVVTLALAVSASVIGLAVAALLPSPERSHEPGADGPALEEQLDALTNGPDELALLDAPGWEPASVRTDGALTVVYENEQGDGVTVRTLPVDGDADGLLWDHCSGDRCAEREGDAVLRPLEAGVREPGEVRILLSPDTVVSVSVRKESVSGELQMHTLPDIDDEELYGIARQAQTADRTEAEETIREARGDRST</sequence>
<name>A0ABR9P0C6_9ACTN</name>
<gene>
    <name evidence="2" type="ORF">IDM40_00945</name>
</gene>
<dbReference type="RefSeq" id="WP_193119928.1">
    <property type="nucleotide sequence ID" value="NZ_JADBGI010000001.1"/>
</dbReference>
<feature type="region of interest" description="Disordered" evidence="1">
    <location>
        <begin position="188"/>
        <end position="209"/>
    </location>
</feature>
<accession>A0ABR9P0C6</accession>
<dbReference type="EMBL" id="JADBGI010000001">
    <property type="protein sequence ID" value="MBE2997272.1"/>
    <property type="molecule type" value="Genomic_DNA"/>
</dbReference>
<feature type="compositionally biased region" description="Basic and acidic residues" evidence="1">
    <location>
        <begin position="192"/>
        <end position="209"/>
    </location>
</feature>
<proteinExistence type="predicted"/>